<evidence type="ECO:0000256" key="3">
    <source>
        <dbReference type="ARBA" id="ARBA00023136"/>
    </source>
</evidence>
<sequence>RYIYIYISITGIEGNPVTITCSHSYADTNIKYFCRDPCDNADVLIKSNGQQTEKYRIEDKGNTFYVTISNLEKKDAGIYWCGIERVGADTYNKVILTTPLALNLSPSRRQNLFHISPSLLLSVVAHFSLSLLYFNCGVMCLHTLQKYDCYGLHL</sequence>
<evidence type="ECO:0000313" key="7">
    <source>
        <dbReference type="Proteomes" id="UP000265020"/>
    </source>
</evidence>
<reference evidence="6" key="2">
    <citation type="submission" date="2025-09" db="UniProtKB">
        <authorList>
            <consortium name="Ensembl"/>
        </authorList>
    </citation>
    <scope>IDENTIFICATION</scope>
</reference>
<dbReference type="Ensembl" id="ENSCVAT00000003153.1">
    <property type="protein sequence ID" value="ENSCVAP00000007532.1"/>
    <property type="gene ID" value="ENSCVAG00000000262.1"/>
</dbReference>
<evidence type="ECO:0000313" key="6">
    <source>
        <dbReference type="Ensembl" id="ENSCVAP00000007532.1"/>
    </source>
</evidence>
<dbReference type="AlphaFoldDB" id="A0A3Q2CPZ9"/>
<dbReference type="GO" id="GO:0004888">
    <property type="term" value="F:transmembrane signaling receptor activity"/>
    <property type="evidence" value="ECO:0007669"/>
    <property type="project" value="TreeGrafter"/>
</dbReference>
<protein>
    <recommendedName>
        <fullName evidence="5">Immunoglobulin V-set domain-containing protein</fullName>
    </recommendedName>
</protein>
<dbReference type="PANTHER" id="PTHR11860:SF118">
    <property type="entry name" value="CMRF35-LIKE MOLECULE 3-RELATED"/>
    <property type="match status" value="1"/>
</dbReference>
<dbReference type="PANTHER" id="PTHR11860">
    <property type="entry name" value="POLYMERIC-IMMUNOGLOBULIN RECEPTOR"/>
    <property type="match status" value="1"/>
</dbReference>
<keyword evidence="3 4" id="KW-0472">Membrane</keyword>
<keyword evidence="7" id="KW-1185">Reference proteome</keyword>
<accession>A0A3Q2CPZ9</accession>
<dbReference type="GeneTree" id="ENSGT00910000145048"/>
<dbReference type="Pfam" id="PF07686">
    <property type="entry name" value="V-set"/>
    <property type="match status" value="1"/>
</dbReference>
<dbReference type="InterPro" id="IPR013783">
    <property type="entry name" value="Ig-like_fold"/>
</dbReference>
<organism evidence="6 7">
    <name type="scientific">Cyprinodon variegatus</name>
    <name type="common">Sheepshead minnow</name>
    <dbReference type="NCBI Taxonomy" id="28743"/>
    <lineage>
        <taxon>Eukaryota</taxon>
        <taxon>Metazoa</taxon>
        <taxon>Chordata</taxon>
        <taxon>Craniata</taxon>
        <taxon>Vertebrata</taxon>
        <taxon>Euteleostomi</taxon>
        <taxon>Actinopterygii</taxon>
        <taxon>Neopterygii</taxon>
        <taxon>Teleostei</taxon>
        <taxon>Neoteleostei</taxon>
        <taxon>Acanthomorphata</taxon>
        <taxon>Ovalentaria</taxon>
        <taxon>Atherinomorphae</taxon>
        <taxon>Cyprinodontiformes</taxon>
        <taxon>Cyprinodontidae</taxon>
        <taxon>Cyprinodon</taxon>
    </lineage>
</organism>
<keyword evidence="2 4" id="KW-0812">Transmembrane</keyword>
<dbReference type="InterPro" id="IPR036179">
    <property type="entry name" value="Ig-like_dom_sf"/>
</dbReference>
<reference evidence="6" key="1">
    <citation type="submission" date="2025-08" db="UniProtKB">
        <authorList>
            <consortium name="Ensembl"/>
        </authorList>
    </citation>
    <scope>IDENTIFICATION</scope>
</reference>
<dbReference type="Proteomes" id="UP000265020">
    <property type="component" value="Unassembled WGS sequence"/>
</dbReference>
<dbReference type="InterPro" id="IPR050671">
    <property type="entry name" value="CD300_family_receptors"/>
</dbReference>
<dbReference type="SUPFAM" id="SSF48726">
    <property type="entry name" value="Immunoglobulin"/>
    <property type="match status" value="1"/>
</dbReference>
<keyword evidence="4" id="KW-1133">Transmembrane helix</keyword>
<comment type="subcellular location">
    <subcellularLocation>
        <location evidence="1">Membrane</location>
    </subcellularLocation>
</comment>
<evidence type="ECO:0000256" key="2">
    <source>
        <dbReference type="ARBA" id="ARBA00022692"/>
    </source>
</evidence>
<feature type="domain" description="Immunoglobulin V-set" evidence="5">
    <location>
        <begin position="8"/>
        <end position="89"/>
    </location>
</feature>
<evidence type="ECO:0000256" key="1">
    <source>
        <dbReference type="ARBA" id="ARBA00004370"/>
    </source>
</evidence>
<dbReference type="STRING" id="28743.ENSCVAP00000007532"/>
<evidence type="ECO:0000256" key="4">
    <source>
        <dbReference type="SAM" id="Phobius"/>
    </source>
</evidence>
<proteinExistence type="predicted"/>
<dbReference type="GO" id="GO:0005886">
    <property type="term" value="C:plasma membrane"/>
    <property type="evidence" value="ECO:0007669"/>
    <property type="project" value="TreeGrafter"/>
</dbReference>
<dbReference type="InterPro" id="IPR013106">
    <property type="entry name" value="Ig_V-set"/>
</dbReference>
<feature type="transmembrane region" description="Helical" evidence="4">
    <location>
        <begin position="112"/>
        <end position="134"/>
    </location>
</feature>
<dbReference type="Gene3D" id="2.60.40.10">
    <property type="entry name" value="Immunoglobulins"/>
    <property type="match status" value="1"/>
</dbReference>
<name>A0A3Q2CPZ9_CYPVA</name>
<evidence type="ECO:0000259" key="5">
    <source>
        <dbReference type="Pfam" id="PF07686"/>
    </source>
</evidence>
<dbReference type="OMA" id="HNSMERP"/>